<evidence type="ECO:0000313" key="6">
    <source>
        <dbReference type="Proteomes" id="UP001205311"/>
    </source>
</evidence>
<dbReference type="SUPFAM" id="SSF52317">
    <property type="entry name" value="Class I glutamine amidotransferase-like"/>
    <property type="match status" value="1"/>
</dbReference>
<dbReference type="InterPro" id="IPR009057">
    <property type="entry name" value="Homeodomain-like_sf"/>
</dbReference>
<dbReference type="PANTHER" id="PTHR43130">
    <property type="entry name" value="ARAC-FAMILY TRANSCRIPTIONAL REGULATOR"/>
    <property type="match status" value="1"/>
</dbReference>
<proteinExistence type="predicted"/>
<dbReference type="SMART" id="SM00342">
    <property type="entry name" value="HTH_ARAC"/>
    <property type="match status" value="1"/>
</dbReference>
<comment type="caution">
    <text evidence="5">The sequence shown here is derived from an EMBL/GenBank/DDBJ whole genome shotgun (WGS) entry which is preliminary data.</text>
</comment>
<dbReference type="PROSITE" id="PS01124">
    <property type="entry name" value="HTH_ARAC_FAMILY_2"/>
    <property type="match status" value="1"/>
</dbReference>
<dbReference type="CDD" id="cd03137">
    <property type="entry name" value="GATase1_AraC_1"/>
    <property type="match status" value="1"/>
</dbReference>
<sequence length="319" mass="34643">MSVVAVLAVDGVLGFELTVPVLVFGTAAMVAGEDVYEVRVCAERGSTVDTAAGHLSLRAPWDLDAAAEEADTLVVPARSGFRDDPPPAVLHTITRAAERGARLASICTGAFDLARTGLLDGRRATTHWRYASELARRHPAVDVDPSVLFVDEGDVLTSAGVAAGLDLCLHMLRRDHGAALAAEVARTIVVPPQREGGQAQFVRHEDPADPGASLQPTLMWLETHLREPLTLGDIARHAGTSVRSLSRRFREQTGTTPLRWLLRARVRRAQQLLETTDLPVDRVAEEAGFGAPATLRHHFTRLVGTSPRTYRRSFRPTLR</sequence>
<reference evidence="5 6" key="1">
    <citation type="submission" date="2022-06" db="EMBL/GenBank/DDBJ databases">
        <title>Genomic Encyclopedia of Archaeal and Bacterial Type Strains, Phase II (KMG-II): from individual species to whole genera.</title>
        <authorList>
            <person name="Goeker M."/>
        </authorList>
    </citation>
    <scope>NUCLEOTIDE SEQUENCE [LARGE SCALE GENOMIC DNA]</scope>
    <source>
        <strain evidence="5 6">DSM 40477</strain>
    </source>
</reference>
<evidence type="ECO:0000256" key="1">
    <source>
        <dbReference type="ARBA" id="ARBA00023015"/>
    </source>
</evidence>
<dbReference type="InterPro" id="IPR018060">
    <property type="entry name" value="HTH_AraC"/>
</dbReference>
<dbReference type="Pfam" id="PF12833">
    <property type="entry name" value="HTH_18"/>
    <property type="match status" value="1"/>
</dbReference>
<protein>
    <submittedName>
        <fullName evidence="5">Transcriptional regulator, AraC family with amidase-like domain</fullName>
    </submittedName>
</protein>
<evidence type="ECO:0000256" key="3">
    <source>
        <dbReference type="ARBA" id="ARBA00023163"/>
    </source>
</evidence>
<dbReference type="PROSITE" id="PS00041">
    <property type="entry name" value="HTH_ARAC_FAMILY_1"/>
    <property type="match status" value="1"/>
</dbReference>
<dbReference type="InterPro" id="IPR029062">
    <property type="entry name" value="Class_I_gatase-like"/>
</dbReference>
<dbReference type="Pfam" id="PF01965">
    <property type="entry name" value="DJ-1_PfpI"/>
    <property type="match status" value="1"/>
</dbReference>
<dbReference type="PANTHER" id="PTHR43130:SF3">
    <property type="entry name" value="HTH-TYPE TRANSCRIPTIONAL REGULATOR RV1931C"/>
    <property type="match status" value="1"/>
</dbReference>
<keyword evidence="6" id="KW-1185">Reference proteome</keyword>
<name>A0ABT1I3P9_STRSD</name>
<gene>
    <name evidence="5" type="ORF">LX15_006160</name>
</gene>
<keyword evidence="1" id="KW-0805">Transcription regulation</keyword>
<dbReference type="Proteomes" id="UP001205311">
    <property type="component" value="Unassembled WGS sequence"/>
</dbReference>
<evidence type="ECO:0000259" key="4">
    <source>
        <dbReference type="PROSITE" id="PS01124"/>
    </source>
</evidence>
<dbReference type="InterPro" id="IPR018062">
    <property type="entry name" value="HTH_AraC-typ_CS"/>
</dbReference>
<dbReference type="EMBL" id="JAMTCP010000068">
    <property type="protein sequence ID" value="MCP2262423.1"/>
    <property type="molecule type" value="Genomic_DNA"/>
</dbReference>
<dbReference type="SUPFAM" id="SSF46689">
    <property type="entry name" value="Homeodomain-like"/>
    <property type="match status" value="2"/>
</dbReference>
<dbReference type="InterPro" id="IPR052158">
    <property type="entry name" value="INH-QAR"/>
</dbReference>
<evidence type="ECO:0000313" key="5">
    <source>
        <dbReference type="EMBL" id="MCP2262423.1"/>
    </source>
</evidence>
<dbReference type="InterPro" id="IPR002818">
    <property type="entry name" value="DJ-1/PfpI"/>
</dbReference>
<dbReference type="RefSeq" id="WP_253674577.1">
    <property type="nucleotide sequence ID" value="NZ_JAMTCP010000068.1"/>
</dbReference>
<dbReference type="Gene3D" id="3.40.50.880">
    <property type="match status" value="1"/>
</dbReference>
<evidence type="ECO:0000256" key="2">
    <source>
        <dbReference type="ARBA" id="ARBA00023125"/>
    </source>
</evidence>
<accession>A0ABT1I3P9</accession>
<keyword evidence="3" id="KW-0804">Transcription</keyword>
<feature type="domain" description="HTH araC/xylS-type" evidence="4">
    <location>
        <begin position="215"/>
        <end position="313"/>
    </location>
</feature>
<keyword evidence="2" id="KW-0238">DNA-binding</keyword>
<organism evidence="5 6">
    <name type="scientific">Streptoalloteichus tenebrarius (strain ATCC 17920 / DSM 40477 / JCM 4838 / CBS 697.72 / NBRC 16177 / NCIMB 11028 / NRRL B-12390 / A12253. 1 / ISP 5477)</name>
    <name type="common">Streptomyces tenebrarius</name>
    <dbReference type="NCBI Taxonomy" id="1933"/>
    <lineage>
        <taxon>Bacteria</taxon>
        <taxon>Bacillati</taxon>
        <taxon>Actinomycetota</taxon>
        <taxon>Actinomycetes</taxon>
        <taxon>Pseudonocardiales</taxon>
        <taxon>Pseudonocardiaceae</taxon>
        <taxon>Streptoalloteichus</taxon>
    </lineage>
</organism>
<dbReference type="Gene3D" id="1.10.10.60">
    <property type="entry name" value="Homeodomain-like"/>
    <property type="match status" value="1"/>
</dbReference>